<protein>
    <submittedName>
        <fullName evidence="2">Uncharacterized protein</fullName>
    </submittedName>
</protein>
<proteinExistence type="predicted"/>
<evidence type="ECO:0000313" key="3">
    <source>
        <dbReference type="Proteomes" id="UP001458880"/>
    </source>
</evidence>
<keyword evidence="3" id="KW-1185">Reference proteome</keyword>
<reference evidence="2 3" key="1">
    <citation type="journal article" date="2024" name="BMC Genomics">
        <title>De novo assembly and annotation of Popillia japonica's genome with initial clues to its potential as an invasive pest.</title>
        <authorList>
            <person name="Cucini C."/>
            <person name="Boschi S."/>
            <person name="Funari R."/>
            <person name="Cardaioli E."/>
            <person name="Iannotti N."/>
            <person name="Marturano G."/>
            <person name="Paoli F."/>
            <person name="Bruttini M."/>
            <person name="Carapelli A."/>
            <person name="Frati F."/>
            <person name="Nardi F."/>
        </authorList>
    </citation>
    <scope>NUCLEOTIDE SEQUENCE [LARGE SCALE GENOMIC DNA]</scope>
    <source>
        <strain evidence="2">DMR45628</strain>
    </source>
</reference>
<sequence>MECSELENTFVKFESGDNREERQKYMRRPTAYRNQKDNSRKPFELENQSINILDLLPTMESHYYRSSSRKQYLLPKCRSSSRKHYLLPEWFSKEELHRFYKKDSCVSKSVQPLAALFRSKQNECKICSKFKERF</sequence>
<gene>
    <name evidence="2" type="ORF">QE152_g3652</name>
</gene>
<comment type="caution">
    <text evidence="2">The sequence shown here is derived from an EMBL/GenBank/DDBJ whole genome shotgun (WGS) entry which is preliminary data.</text>
</comment>
<feature type="region of interest" description="Disordered" evidence="1">
    <location>
        <begin position="17"/>
        <end position="40"/>
    </location>
</feature>
<dbReference type="Proteomes" id="UP001458880">
    <property type="component" value="Unassembled WGS sequence"/>
</dbReference>
<dbReference type="AlphaFoldDB" id="A0AAW1N019"/>
<name>A0AAW1N019_POPJA</name>
<organism evidence="2 3">
    <name type="scientific">Popillia japonica</name>
    <name type="common">Japanese beetle</name>
    <dbReference type="NCBI Taxonomy" id="7064"/>
    <lineage>
        <taxon>Eukaryota</taxon>
        <taxon>Metazoa</taxon>
        <taxon>Ecdysozoa</taxon>
        <taxon>Arthropoda</taxon>
        <taxon>Hexapoda</taxon>
        <taxon>Insecta</taxon>
        <taxon>Pterygota</taxon>
        <taxon>Neoptera</taxon>
        <taxon>Endopterygota</taxon>
        <taxon>Coleoptera</taxon>
        <taxon>Polyphaga</taxon>
        <taxon>Scarabaeiformia</taxon>
        <taxon>Scarabaeidae</taxon>
        <taxon>Rutelinae</taxon>
        <taxon>Popillia</taxon>
    </lineage>
</organism>
<evidence type="ECO:0000256" key="1">
    <source>
        <dbReference type="SAM" id="MobiDB-lite"/>
    </source>
</evidence>
<accession>A0AAW1N019</accession>
<dbReference type="EMBL" id="JASPKY010000015">
    <property type="protein sequence ID" value="KAK9753190.1"/>
    <property type="molecule type" value="Genomic_DNA"/>
</dbReference>
<evidence type="ECO:0000313" key="2">
    <source>
        <dbReference type="EMBL" id="KAK9753190.1"/>
    </source>
</evidence>